<comment type="caution">
    <text evidence="2">The sequence shown here is derived from an EMBL/GenBank/DDBJ whole genome shotgun (WGS) entry which is preliminary data.</text>
</comment>
<feature type="transmembrane region" description="Helical" evidence="1">
    <location>
        <begin position="21"/>
        <end position="40"/>
    </location>
</feature>
<keyword evidence="1" id="KW-0812">Transmembrane</keyword>
<proteinExistence type="predicted"/>
<dbReference type="EMBL" id="BAABCY010000017">
    <property type="protein sequence ID" value="GAA3557983.1"/>
    <property type="molecule type" value="Genomic_DNA"/>
</dbReference>
<evidence type="ECO:0000313" key="3">
    <source>
        <dbReference type="Proteomes" id="UP001500954"/>
    </source>
</evidence>
<evidence type="ECO:0000313" key="2">
    <source>
        <dbReference type="EMBL" id="GAA3557983.1"/>
    </source>
</evidence>
<name>A0ABP6WZG0_9FLAO</name>
<gene>
    <name evidence="2" type="ORF">GCM10022395_06580</name>
</gene>
<keyword evidence="1" id="KW-0472">Membrane</keyword>
<dbReference type="RefSeq" id="WP_345004374.1">
    <property type="nucleotide sequence ID" value="NZ_BAABCY010000017.1"/>
</dbReference>
<sequence>MKIYQQVKVEVLIVLKEIKRIKFSYLVLYVLSLALLYKYAFFKAFNVNITAFISISDLYVLFIDLIPGLVHFFLLTVASAFILVIVGETFERIKDIFKPLKKNKKRKTQNREEKQSLFNVIPLNLMAFIMFKMMLTVYSFPFVFYNPNDESIYNFTAILTRFSFVLGYAGIYLSTVSYLNGVGKNKKILNLRPELLKTLSLALTLFYITGIAGTLEAGFRMLSFSEDAIEFEYDGVKIDSSDKNTVYAGNTGSYIFIFNKDSAKTKSYKVSDIKSVSFYHDIISEQQSYMSERDKEKKTLNEIELNQNIDFLKNNSSNKLE</sequence>
<protein>
    <submittedName>
        <fullName evidence="2">Uncharacterized protein</fullName>
    </submittedName>
</protein>
<feature type="transmembrane region" description="Helical" evidence="1">
    <location>
        <begin position="195"/>
        <end position="215"/>
    </location>
</feature>
<organism evidence="2 3">
    <name type="scientific">Snuella lapsa</name>
    <dbReference type="NCBI Taxonomy" id="870481"/>
    <lineage>
        <taxon>Bacteria</taxon>
        <taxon>Pseudomonadati</taxon>
        <taxon>Bacteroidota</taxon>
        <taxon>Flavobacteriia</taxon>
        <taxon>Flavobacteriales</taxon>
        <taxon>Flavobacteriaceae</taxon>
        <taxon>Snuella</taxon>
    </lineage>
</organism>
<feature type="transmembrane region" description="Helical" evidence="1">
    <location>
        <begin position="152"/>
        <end position="174"/>
    </location>
</feature>
<keyword evidence="3" id="KW-1185">Reference proteome</keyword>
<evidence type="ECO:0000256" key="1">
    <source>
        <dbReference type="SAM" id="Phobius"/>
    </source>
</evidence>
<keyword evidence="1" id="KW-1133">Transmembrane helix</keyword>
<dbReference type="Proteomes" id="UP001500954">
    <property type="component" value="Unassembled WGS sequence"/>
</dbReference>
<feature type="transmembrane region" description="Helical" evidence="1">
    <location>
        <begin position="60"/>
        <end position="86"/>
    </location>
</feature>
<accession>A0ABP6WZG0</accession>
<feature type="transmembrane region" description="Helical" evidence="1">
    <location>
        <begin position="116"/>
        <end position="140"/>
    </location>
</feature>
<reference evidence="3" key="1">
    <citation type="journal article" date="2019" name="Int. J. Syst. Evol. Microbiol.">
        <title>The Global Catalogue of Microorganisms (GCM) 10K type strain sequencing project: providing services to taxonomists for standard genome sequencing and annotation.</title>
        <authorList>
            <consortium name="The Broad Institute Genomics Platform"/>
            <consortium name="The Broad Institute Genome Sequencing Center for Infectious Disease"/>
            <person name="Wu L."/>
            <person name="Ma J."/>
        </authorList>
    </citation>
    <scope>NUCLEOTIDE SEQUENCE [LARGE SCALE GENOMIC DNA]</scope>
    <source>
        <strain evidence="3">JCM 17111</strain>
    </source>
</reference>